<dbReference type="PROSITE" id="PS51257">
    <property type="entry name" value="PROKAR_LIPOPROTEIN"/>
    <property type="match status" value="1"/>
</dbReference>
<dbReference type="SUPFAM" id="SSF51556">
    <property type="entry name" value="Metallo-dependent hydrolases"/>
    <property type="match status" value="1"/>
</dbReference>
<dbReference type="InterPro" id="IPR032466">
    <property type="entry name" value="Metal_Hydrolase"/>
</dbReference>
<dbReference type="Gene3D" id="2.30.40.10">
    <property type="entry name" value="Urease, subunit C, domain 1"/>
    <property type="match status" value="1"/>
</dbReference>
<feature type="domain" description="Amidohydrolase-related" evidence="1">
    <location>
        <begin position="95"/>
        <end position="451"/>
    </location>
</feature>
<accession>A0A1H7VRR5</accession>
<dbReference type="STRING" id="407022.SAMN05661044_04319"/>
<dbReference type="PANTHER" id="PTHR43135">
    <property type="entry name" value="ALPHA-D-RIBOSE 1-METHYLPHOSPHONATE 5-TRIPHOSPHATE DIPHOSPHATASE"/>
    <property type="match status" value="1"/>
</dbReference>
<dbReference type="Pfam" id="PF01979">
    <property type="entry name" value="Amidohydro_1"/>
    <property type="match status" value="1"/>
</dbReference>
<dbReference type="Proteomes" id="UP000199421">
    <property type="component" value="Unassembled WGS sequence"/>
</dbReference>
<protein>
    <submittedName>
        <fullName evidence="2">Imidazolonepropionase</fullName>
    </submittedName>
</protein>
<dbReference type="RefSeq" id="WP_093328904.1">
    <property type="nucleotide sequence ID" value="NZ_FOAF01000007.1"/>
</dbReference>
<name>A0A1H7VRR5_OLID1</name>
<dbReference type="InterPro" id="IPR011059">
    <property type="entry name" value="Metal-dep_hydrolase_composite"/>
</dbReference>
<dbReference type="AlphaFoldDB" id="A0A1H7VRR5"/>
<keyword evidence="3" id="KW-1185">Reference proteome</keyword>
<dbReference type="Gene3D" id="3.30.110.90">
    <property type="entry name" value="Amidohydrolase"/>
    <property type="match status" value="1"/>
</dbReference>
<reference evidence="3" key="1">
    <citation type="submission" date="2016-10" db="EMBL/GenBank/DDBJ databases">
        <authorList>
            <person name="Varghese N."/>
            <person name="Submissions S."/>
        </authorList>
    </citation>
    <scope>NUCLEOTIDE SEQUENCE [LARGE SCALE GENOMIC DNA]</scope>
    <source>
        <strain evidence="3">DSM 18733</strain>
    </source>
</reference>
<sequence length="482" mass="53064">MLRDHLNHCIAALLVSISSLFYSCQNLSRPSGNSRFQSLKEQRLFVIEHVNLIPMTSGNDIINNATIVIRDNKITSINGPIPDSAQVIDGRGKWLIPGLIDMHVHNLASTGFGTNYPTKAANFFIDTQDFMILYVANGVTTAFELSGRAEHFGQRNEIAQGKVIGPRIALAALIDGGHATGMIANTPSDGRQIVRVAKGMGFEFIKVYSSLDAETFKAIVDEAAKGEMKVVGHIPNAFQGKLQEAFVPNFDLVAHAEEFAKQTKDYSDRDAAHFAQLAKTNGTWLSPTLITMVRIAQQARTLDSIRNLPYLAYVHPLMQSKWLTSNQYNRGTNAKRIDYFDQLVEFHNKLVKAFKAAGVPILAGTDAGTSGVVWGYALHDELELLVKAGLSPQEALASATRLPAAWLQISDKVGTIEVGKFADLVLLEANPLVNIGNTRKIAGVFFNGKWVSKDIIDTKLSELSIQNQANKDKFDWQKRNEQ</sequence>
<dbReference type="Gene3D" id="3.40.50.10910">
    <property type="entry name" value="Amidohydrolase"/>
    <property type="match status" value="1"/>
</dbReference>
<evidence type="ECO:0000313" key="2">
    <source>
        <dbReference type="EMBL" id="SEM12032.1"/>
    </source>
</evidence>
<dbReference type="Gene3D" id="1.20.58.520">
    <property type="entry name" value="Amidohydrolase"/>
    <property type="match status" value="1"/>
</dbReference>
<proteinExistence type="predicted"/>
<dbReference type="EMBL" id="FOAF01000007">
    <property type="protein sequence ID" value="SEM12032.1"/>
    <property type="molecule type" value="Genomic_DNA"/>
</dbReference>
<dbReference type="OrthoDB" id="9797498at2"/>
<dbReference type="GO" id="GO:0016810">
    <property type="term" value="F:hydrolase activity, acting on carbon-nitrogen (but not peptide) bonds"/>
    <property type="evidence" value="ECO:0007669"/>
    <property type="project" value="InterPro"/>
</dbReference>
<gene>
    <name evidence="2" type="ORF">SAMN05661044_04319</name>
</gene>
<evidence type="ECO:0000259" key="1">
    <source>
        <dbReference type="Pfam" id="PF01979"/>
    </source>
</evidence>
<dbReference type="InterPro" id="IPR051781">
    <property type="entry name" value="Metallo-dep_Hydrolase"/>
</dbReference>
<dbReference type="SUPFAM" id="SSF51338">
    <property type="entry name" value="Composite domain of metallo-dependent hydrolases"/>
    <property type="match status" value="1"/>
</dbReference>
<dbReference type="PANTHER" id="PTHR43135:SF3">
    <property type="entry name" value="ALPHA-D-RIBOSE 1-METHYLPHOSPHONATE 5-TRIPHOSPHATE DIPHOSPHATASE"/>
    <property type="match status" value="1"/>
</dbReference>
<evidence type="ECO:0000313" key="3">
    <source>
        <dbReference type="Proteomes" id="UP000199421"/>
    </source>
</evidence>
<organism evidence="2 3">
    <name type="scientific">Olivibacter domesticus</name>
    <name type="common">Pseudosphingobacterium domesticum</name>
    <dbReference type="NCBI Taxonomy" id="407022"/>
    <lineage>
        <taxon>Bacteria</taxon>
        <taxon>Pseudomonadati</taxon>
        <taxon>Bacteroidota</taxon>
        <taxon>Sphingobacteriia</taxon>
        <taxon>Sphingobacteriales</taxon>
        <taxon>Sphingobacteriaceae</taxon>
        <taxon>Olivibacter</taxon>
    </lineage>
</organism>
<dbReference type="InterPro" id="IPR006680">
    <property type="entry name" value="Amidohydro-rel"/>
</dbReference>